<dbReference type="PROSITE" id="PS50977">
    <property type="entry name" value="HTH_TETR_2"/>
    <property type="match status" value="1"/>
</dbReference>
<proteinExistence type="predicted"/>
<dbReference type="AlphaFoldDB" id="A0A846RR78"/>
<dbReference type="GO" id="GO:0000976">
    <property type="term" value="F:transcription cis-regulatory region binding"/>
    <property type="evidence" value="ECO:0007669"/>
    <property type="project" value="TreeGrafter"/>
</dbReference>
<dbReference type="RefSeq" id="WP_167950370.1">
    <property type="nucleotide sequence ID" value="NZ_BAAAPQ010000013.1"/>
</dbReference>
<dbReference type="InterPro" id="IPR004111">
    <property type="entry name" value="Repressor_TetR_C"/>
</dbReference>
<dbReference type="InterPro" id="IPR009057">
    <property type="entry name" value="Homeodomain-like_sf"/>
</dbReference>
<protein>
    <submittedName>
        <fullName evidence="7">AcrR family transcriptional regulator</fullName>
    </submittedName>
</protein>
<dbReference type="Pfam" id="PF00440">
    <property type="entry name" value="TetR_N"/>
    <property type="match status" value="1"/>
</dbReference>
<organism evidence="7 8">
    <name type="scientific">Brevibacterium marinum</name>
    <dbReference type="NCBI Taxonomy" id="418643"/>
    <lineage>
        <taxon>Bacteria</taxon>
        <taxon>Bacillati</taxon>
        <taxon>Actinomycetota</taxon>
        <taxon>Actinomycetes</taxon>
        <taxon>Micrococcales</taxon>
        <taxon>Brevibacteriaceae</taxon>
        <taxon>Brevibacterium</taxon>
    </lineage>
</organism>
<keyword evidence="4" id="KW-0804">Transcription</keyword>
<dbReference type="InterPro" id="IPR036271">
    <property type="entry name" value="Tet_transcr_reg_TetR-rel_C_sf"/>
</dbReference>
<evidence type="ECO:0000256" key="2">
    <source>
        <dbReference type="ARBA" id="ARBA00023015"/>
    </source>
</evidence>
<dbReference type="PRINTS" id="PR00400">
    <property type="entry name" value="TETREPRESSOR"/>
</dbReference>
<feature type="DNA-binding region" description="H-T-H motif" evidence="5">
    <location>
        <begin position="28"/>
        <end position="47"/>
    </location>
</feature>
<gene>
    <name evidence="7" type="ORF">BKA07_001539</name>
</gene>
<dbReference type="InterPro" id="IPR050109">
    <property type="entry name" value="HTH-type_TetR-like_transc_reg"/>
</dbReference>
<feature type="domain" description="HTH tetR-type" evidence="6">
    <location>
        <begin position="5"/>
        <end position="65"/>
    </location>
</feature>
<dbReference type="InterPro" id="IPR003012">
    <property type="entry name" value="Tet_transcr_reg_TetR"/>
</dbReference>
<dbReference type="SUPFAM" id="SSF48498">
    <property type="entry name" value="Tetracyclin repressor-like, C-terminal domain"/>
    <property type="match status" value="1"/>
</dbReference>
<dbReference type="Pfam" id="PF02909">
    <property type="entry name" value="TetR_C_1"/>
    <property type="match status" value="1"/>
</dbReference>
<accession>A0A846RR78</accession>
<keyword evidence="3 5" id="KW-0238">DNA-binding</keyword>
<comment type="caution">
    <text evidence="7">The sequence shown here is derived from an EMBL/GenBank/DDBJ whole genome shotgun (WGS) entry which is preliminary data.</text>
</comment>
<dbReference type="Gene3D" id="1.10.357.10">
    <property type="entry name" value="Tetracycline Repressor, domain 2"/>
    <property type="match status" value="1"/>
</dbReference>
<dbReference type="PANTHER" id="PTHR30055">
    <property type="entry name" value="HTH-TYPE TRANSCRIPTIONAL REGULATOR RUTR"/>
    <property type="match status" value="1"/>
</dbReference>
<evidence type="ECO:0000313" key="7">
    <source>
        <dbReference type="EMBL" id="NJC56504.1"/>
    </source>
</evidence>
<evidence type="ECO:0000259" key="6">
    <source>
        <dbReference type="PROSITE" id="PS50977"/>
    </source>
</evidence>
<evidence type="ECO:0000256" key="4">
    <source>
        <dbReference type="ARBA" id="ARBA00023163"/>
    </source>
</evidence>
<dbReference type="SUPFAM" id="SSF46689">
    <property type="entry name" value="Homeodomain-like"/>
    <property type="match status" value="1"/>
</dbReference>
<dbReference type="GO" id="GO:0045892">
    <property type="term" value="P:negative regulation of DNA-templated transcription"/>
    <property type="evidence" value="ECO:0007669"/>
    <property type="project" value="InterPro"/>
</dbReference>
<dbReference type="GO" id="GO:0003700">
    <property type="term" value="F:DNA-binding transcription factor activity"/>
    <property type="evidence" value="ECO:0007669"/>
    <property type="project" value="TreeGrafter"/>
</dbReference>
<keyword evidence="8" id="KW-1185">Reference proteome</keyword>
<evidence type="ECO:0000313" key="8">
    <source>
        <dbReference type="Proteomes" id="UP000576792"/>
    </source>
</evidence>
<keyword evidence="2" id="KW-0805">Transcription regulation</keyword>
<dbReference type="Proteomes" id="UP000576792">
    <property type="component" value="Unassembled WGS sequence"/>
</dbReference>
<dbReference type="GO" id="GO:0046677">
    <property type="term" value="P:response to antibiotic"/>
    <property type="evidence" value="ECO:0007669"/>
    <property type="project" value="InterPro"/>
</dbReference>
<reference evidence="7 8" key="1">
    <citation type="submission" date="2020-03" db="EMBL/GenBank/DDBJ databases">
        <title>Sequencing the genomes of 1000 actinobacteria strains.</title>
        <authorList>
            <person name="Klenk H.-P."/>
        </authorList>
    </citation>
    <scope>NUCLEOTIDE SEQUENCE [LARGE SCALE GENOMIC DNA]</scope>
    <source>
        <strain evidence="7 8">DSM 18964</strain>
    </source>
</reference>
<dbReference type="Gene3D" id="1.10.10.60">
    <property type="entry name" value="Homeodomain-like"/>
    <property type="match status" value="1"/>
</dbReference>
<keyword evidence="1" id="KW-0678">Repressor</keyword>
<evidence type="ECO:0000256" key="3">
    <source>
        <dbReference type="ARBA" id="ARBA00023125"/>
    </source>
</evidence>
<sequence length="218" mass="24224">MARQRLSRDDVIRGAVAYIDEHGAQSLTMRRLGASLGVEAMALYRHVAGRDALLAAVVHQVIDDLFNDSLMTEEPNSWEEYVQHVANALRNLALDHPQIFPLIAAHPPEAPWLRPPLRSLRWVDHFLRSLRDFGFSDSAAVDAYKALTSFLLGALLLQVAAVGVAVSPEEASMIEDGSLDQYPTLKGLQGKLAEDHSKREFDDGLDDLIERIRSILHP</sequence>
<dbReference type="EMBL" id="JAATJN010000001">
    <property type="protein sequence ID" value="NJC56504.1"/>
    <property type="molecule type" value="Genomic_DNA"/>
</dbReference>
<dbReference type="InterPro" id="IPR001647">
    <property type="entry name" value="HTH_TetR"/>
</dbReference>
<name>A0A846RR78_9MICO</name>
<evidence type="ECO:0000256" key="1">
    <source>
        <dbReference type="ARBA" id="ARBA00022491"/>
    </source>
</evidence>
<evidence type="ECO:0000256" key="5">
    <source>
        <dbReference type="PROSITE-ProRule" id="PRU00335"/>
    </source>
</evidence>
<dbReference type="PANTHER" id="PTHR30055:SF151">
    <property type="entry name" value="TRANSCRIPTIONAL REGULATORY PROTEIN"/>
    <property type="match status" value="1"/>
</dbReference>